<evidence type="ECO:0000256" key="1">
    <source>
        <dbReference type="SAM" id="MobiDB-lite"/>
    </source>
</evidence>
<protein>
    <submittedName>
        <fullName evidence="2">Extracellular solute-binding protein</fullName>
    </submittedName>
</protein>
<dbReference type="Proteomes" id="UP000291144">
    <property type="component" value="Unassembled WGS sequence"/>
</dbReference>
<evidence type="ECO:0000313" key="3">
    <source>
        <dbReference type="Proteomes" id="UP000291144"/>
    </source>
</evidence>
<dbReference type="PANTHER" id="PTHR43649">
    <property type="entry name" value="ARABINOSE-BINDING PROTEIN-RELATED"/>
    <property type="match status" value="1"/>
</dbReference>
<dbReference type="InterPro" id="IPR006059">
    <property type="entry name" value="SBP"/>
</dbReference>
<dbReference type="AlphaFoldDB" id="A0A4R0JVH3"/>
<sequence>MPSQAGGSMGDVSAQGGASVTRPLTKGPSRREFLRAGGLLAGAVGLPGLMAACSAGDTPPTGSGAGKGKGTVRFWTIPEGPDDATFQRQQIDGFMKRNPDVTVEAQFFPSAEQYGNAMQLAFTGGRDAPDIFRGNTASGVGLRSVKQRGWIRPITEFVTDDFKSRFPDWVYDAKHSALFIDKEAYAVPQVDPAVQAVRMLYYNVDVLERFGFGEPPGTWSQMREMASKITRDGGGKVYGMALIGTSLPIVLVLQNLAGPQSYKEDAQPPISLLTGKPAMSEPSVIETIELLQGMHSDNVFAPGWQTWSTQVFQQMAAGRLGMYLGPLFHVKQLRRANPKLKLGIAPPPVPDSGRRGSRAPADDVLGWWMMSAEVRNPEAAWRVLDFLGSVDYQREAFQKQKQISVMDKVYEGIEIDADTKRIREIASQIVRVHPDPYKKDQKAAKFYQDLVTNAPRPIPPQRYLEAITKGSNVRDMAAQYDEKLAAAIAKQLPTSGLHDMSAFTFHDWDPLTDYKQA</sequence>
<dbReference type="SUPFAM" id="SSF53850">
    <property type="entry name" value="Periplasmic binding protein-like II"/>
    <property type="match status" value="1"/>
</dbReference>
<name>A0A4R0JVH3_9ACTN</name>
<gene>
    <name evidence="2" type="ORF">E0H73_40960</name>
</gene>
<reference evidence="2 3" key="1">
    <citation type="submission" date="2019-02" db="EMBL/GenBank/DDBJ databases">
        <title>Kribbella capetownensis sp. nov. and Kribbella speibonae sp. nov., isolated from soil.</title>
        <authorList>
            <person name="Curtis S.M."/>
            <person name="Norton I."/>
            <person name="Everest G.J."/>
            <person name="Meyers P.R."/>
        </authorList>
    </citation>
    <scope>NUCLEOTIDE SEQUENCE [LARGE SCALE GENOMIC DNA]</scope>
    <source>
        <strain evidence="2 3">NRRL B-24813</strain>
    </source>
</reference>
<accession>A0A4R0JVH3</accession>
<dbReference type="PROSITE" id="PS51318">
    <property type="entry name" value="TAT"/>
    <property type="match status" value="1"/>
</dbReference>
<feature type="region of interest" description="Disordered" evidence="1">
    <location>
        <begin position="1"/>
        <end position="30"/>
    </location>
</feature>
<dbReference type="OrthoDB" id="2060074at2"/>
<dbReference type="EMBL" id="SJKB01000023">
    <property type="protein sequence ID" value="TCC51491.1"/>
    <property type="molecule type" value="Genomic_DNA"/>
</dbReference>
<dbReference type="InterPro" id="IPR050490">
    <property type="entry name" value="Bact_solute-bd_prot1"/>
</dbReference>
<dbReference type="Pfam" id="PF01547">
    <property type="entry name" value="SBP_bac_1"/>
    <property type="match status" value="1"/>
</dbReference>
<dbReference type="InterPro" id="IPR006311">
    <property type="entry name" value="TAT_signal"/>
</dbReference>
<proteinExistence type="predicted"/>
<comment type="caution">
    <text evidence="2">The sequence shown here is derived from an EMBL/GenBank/DDBJ whole genome shotgun (WGS) entry which is preliminary data.</text>
</comment>
<organism evidence="2 3">
    <name type="scientific">Kribbella pittospori</name>
    <dbReference type="NCBI Taxonomy" id="722689"/>
    <lineage>
        <taxon>Bacteria</taxon>
        <taxon>Bacillati</taxon>
        <taxon>Actinomycetota</taxon>
        <taxon>Actinomycetes</taxon>
        <taxon>Propionibacteriales</taxon>
        <taxon>Kribbellaceae</taxon>
        <taxon>Kribbella</taxon>
    </lineage>
</organism>
<keyword evidence="3" id="KW-1185">Reference proteome</keyword>
<dbReference type="PANTHER" id="PTHR43649:SF12">
    <property type="entry name" value="DIACETYLCHITOBIOSE BINDING PROTEIN DASA"/>
    <property type="match status" value="1"/>
</dbReference>
<dbReference type="Gene3D" id="3.40.190.10">
    <property type="entry name" value="Periplasmic binding protein-like II"/>
    <property type="match status" value="1"/>
</dbReference>
<evidence type="ECO:0000313" key="2">
    <source>
        <dbReference type="EMBL" id="TCC51491.1"/>
    </source>
</evidence>